<evidence type="ECO:0000313" key="2">
    <source>
        <dbReference type="EMBL" id="RPJ68303.1"/>
    </source>
</evidence>
<keyword evidence="1" id="KW-1133">Transmembrane helix</keyword>
<name>A0A3N5Y518_9ALTE</name>
<evidence type="ECO:0000313" key="3">
    <source>
        <dbReference type="Proteomes" id="UP000275281"/>
    </source>
</evidence>
<evidence type="ECO:0000256" key="1">
    <source>
        <dbReference type="SAM" id="Phobius"/>
    </source>
</evidence>
<gene>
    <name evidence="2" type="ORF">DRW07_02535</name>
</gene>
<feature type="transmembrane region" description="Helical" evidence="1">
    <location>
        <begin position="20"/>
        <end position="44"/>
    </location>
</feature>
<keyword evidence="1" id="KW-0472">Membrane</keyword>
<protein>
    <submittedName>
        <fullName evidence="2">Prepilin-type N-terminal cleavage/methylation domain-containing protein</fullName>
    </submittedName>
</protein>
<keyword evidence="1" id="KW-0812">Transmembrane</keyword>
<dbReference type="InterPro" id="IPR012902">
    <property type="entry name" value="N_methyl_site"/>
</dbReference>
<reference evidence="2 3" key="1">
    <citation type="submission" date="2018-11" db="EMBL/GenBank/DDBJ databases">
        <authorList>
            <person name="Ye M.-Q."/>
            <person name="Du Z.-J."/>
        </authorList>
    </citation>
    <scope>NUCLEOTIDE SEQUENCE [LARGE SCALE GENOMIC DNA]</scope>
    <source>
        <strain evidence="2 3">U0105</strain>
    </source>
</reference>
<dbReference type="EMBL" id="RPOK01000001">
    <property type="protein sequence ID" value="RPJ68303.1"/>
    <property type="molecule type" value="Genomic_DNA"/>
</dbReference>
<sequence>MNTVKGRTFPKARGFTLLEMMVVLILVSLITTLMMQGFSFVMGLQERIRTQLVQVKDTELREQWFRLTVRALHRGRPNDNASFTGDEQSFSGLTLQPLFAQTGLPSNIEWRLEAEGGRTQLLYAEDEQPAVPIMTWMEEEPVFRYLDDKGQLSDRWPADLSDNGLPFEAFFNQTAPKQALPSGVVLMDASKDTPLFWYVSISSNALPTVDDSL</sequence>
<dbReference type="NCBIfam" id="TIGR02532">
    <property type="entry name" value="IV_pilin_GFxxxE"/>
    <property type="match status" value="1"/>
</dbReference>
<dbReference type="OrthoDB" id="5625155at2"/>
<organism evidence="2 3">
    <name type="scientific">Alteromonas sediminis</name>
    <dbReference type="NCBI Taxonomy" id="2259342"/>
    <lineage>
        <taxon>Bacteria</taxon>
        <taxon>Pseudomonadati</taxon>
        <taxon>Pseudomonadota</taxon>
        <taxon>Gammaproteobacteria</taxon>
        <taxon>Alteromonadales</taxon>
        <taxon>Alteromonadaceae</taxon>
        <taxon>Alteromonas/Salinimonas group</taxon>
        <taxon>Alteromonas</taxon>
    </lineage>
</organism>
<dbReference type="RefSeq" id="WP_124026304.1">
    <property type="nucleotide sequence ID" value="NZ_JBHRSN010000005.1"/>
</dbReference>
<dbReference type="Pfam" id="PF07963">
    <property type="entry name" value="N_methyl"/>
    <property type="match status" value="1"/>
</dbReference>
<keyword evidence="3" id="KW-1185">Reference proteome</keyword>
<dbReference type="PROSITE" id="PS00409">
    <property type="entry name" value="PROKAR_NTER_METHYL"/>
    <property type="match status" value="1"/>
</dbReference>
<comment type="caution">
    <text evidence="2">The sequence shown here is derived from an EMBL/GenBank/DDBJ whole genome shotgun (WGS) entry which is preliminary data.</text>
</comment>
<dbReference type="Proteomes" id="UP000275281">
    <property type="component" value="Unassembled WGS sequence"/>
</dbReference>
<proteinExistence type="predicted"/>
<dbReference type="AlphaFoldDB" id="A0A3N5Y518"/>
<accession>A0A3N5Y518</accession>